<keyword evidence="2 8" id="KW-0812">Transmembrane</keyword>
<proteinExistence type="inferred from homology"/>
<dbReference type="Pfam" id="PF10261">
    <property type="entry name" value="FIT"/>
    <property type="match status" value="1"/>
</dbReference>
<dbReference type="GO" id="GO:0005789">
    <property type="term" value="C:endoplasmic reticulum membrane"/>
    <property type="evidence" value="ECO:0007669"/>
    <property type="project" value="UniProtKB-SubCell"/>
</dbReference>
<keyword evidence="5 8" id="KW-1133">Transmembrane helix</keyword>
<dbReference type="GO" id="GO:0034389">
    <property type="term" value="P:lipid droplet organization"/>
    <property type="evidence" value="ECO:0007669"/>
    <property type="project" value="InterPro"/>
</dbReference>
<evidence type="ECO:0000256" key="2">
    <source>
        <dbReference type="ARBA" id="ARBA00022692"/>
    </source>
</evidence>
<dbReference type="RefSeq" id="XP_028650597.2">
    <property type="nucleotide sequence ID" value="XM_028794764.2"/>
</dbReference>
<keyword evidence="10" id="KW-1185">Reference proteome</keyword>
<feature type="transmembrane region" description="Helical" evidence="8">
    <location>
        <begin position="37"/>
        <end position="55"/>
    </location>
</feature>
<dbReference type="Proteomes" id="UP000694620">
    <property type="component" value="Chromosome 2"/>
</dbReference>
<dbReference type="PANTHER" id="PTHR23129">
    <property type="entry name" value="ACYL-COENZYME A DIPHOSPHATASE FITM2"/>
    <property type="match status" value="1"/>
</dbReference>
<evidence type="ECO:0000256" key="4">
    <source>
        <dbReference type="ARBA" id="ARBA00022824"/>
    </source>
</evidence>
<dbReference type="GO" id="GO:0008654">
    <property type="term" value="P:phospholipid biosynthetic process"/>
    <property type="evidence" value="ECO:0007669"/>
    <property type="project" value="TreeGrafter"/>
</dbReference>
<feature type="transmembrane region" description="Helical" evidence="8">
    <location>
        <begin position="105"/>
        <end position="125"/>
    </location>
</feature>
<keyword evidence="7 8" id="KW-0472">Membrane</keyword>
<name>A0A8C4X7E8_ERPCA</name>
<dbReference type="InterPro" id="IPR019388">
    <property type="entry name" value="FIT"/>
</dbReference>
<evidence type="ECO:0000313" key="9">
    <source>
        <dbReference type="Ensembl" id="ENSECRP00000011033.1"/>
    </source>
</evidence>
<keyword evidence="6" id="KW-0443">Lipid metabolism</keyword>
<comment type="subcellular location">
    <subcellularLocation>
        <location evidence="1">Endoplasmic reticulum membrane</location>
        <topology evidence="1">Multi-pass membrane protein</topology>
    </subcellularLocation>
</comment>
<gene>
    <name evidence="9" type="primary">FITM2</name>
</gene>
<evidence type="ECO:0000256" key="1">
    <source>
        <dbReference type="ARBA" id="ARBA00004477"/>
    </source>
</evidence>
<dbReference type="OrthoDB" id="5579088at2759"/>
<dbReference type="GeneTree" id="ENSGT00530000063693"/>
<evidence type="ECO:0000256" key="6">
    <source>
        <dbReference type="ARBA" id="ARBA00023098"/>
    </source>
</evidence>
<evidence type="ECO:0000313" key="10">
    <source>
        <dbReference type="Proteomes" id="UP000694620"/>
    </source>
</evidence>
<feature type="transmembrane region" description="Helical" evidence="8">
    <location>
        <begin position="234"/>
        <end position="252"/>
    </location>
</feature>
<protein>
    <submittedName>
        <fullName evidence="9">Fat storage inducing transmembrane protein 2</fullName>
    </submittedName>
</protein>
<dbReference type="GeneID" id="114646537"/>
<organism evidence="9 10">
    <name type="scientific">Erpetoichthys calabaricus</name>
    <name type="common">Rope fish</name>
    <name type="synonym">Calamoichthys calabaricus</name>
    <dbReference type="NCBI Taxonomy" id="27687"/>
    <lineage>
        <taxon>Eukaryota</taxon>
        <taxon>Metazoa</taxon>
        <taxon>Chordata</taxon>
        <taxon>Craniata</taxon>
        <taxon>Vertebrata</taxon>
        <taxon>Euteleostomi</taxon>
        <taxon>Actinopterygii</taxon>
        <taxon>Polypteriformes</taxon>
        <taxon>Polypteridae</taxon>
        <taxon>Erpetoichthys</taxon>
    </lineage>
</organism>
<dbReference type="HAMAP" id="MF_03230">
    <property type="entry name" value="FITM2"/>
    <property type="match status" value="1"/>
</dbReference>
<evidence type="ECO:0000256" key="5">
    <source>
        <dbReference type="ARBA" id="ARBA00022989"/>
    </source>
</evidence>
<accession>A0A8C4X7E8</accession>
<keyword evidence="4" id="KW-0256">Endoplasmic reticulum</keyword>
<dbReference type="GO" id="GO:0010945">
    <property type="term" value="F:coenzyme A diphosphatase activity"/>
    <property type="evidence" value="ECO:0007669"/>
    <property type="project" value="InterPro"/>
</dbReference>
<feature type="transmembrane region" description="Helical" evidence="8">
    <location>
        <begin position="204"/>
        <end position="228"/>
    </location>
</feature>
<dbReference type="AlphaFoldDB" id="A0A8C4X7E8"/>
<evidence type="ECO:0000256" key="7">
    <source>
        <dbReference type="ARBA" id="ARBA00023136"/>
    </source>
</evidence>
<keyword evidence="3" id="KW-0378">Hydrolase</keyword>
<feature type="transmembrane region" description="Helical" evidence="8">
    <location>
        <begin position="75"/>
        <end position="93"/>
    </location>
</feature>
<dbReference type="InterPro" id="IPR046401">
    <property type="entry name" value="FITM1/2"/>
</dbReference>
<sequence>MVCVEIRQIDRMAALEQCVLAAEDLWNNRMLRKNMHWFFIFVTTVGSFTKEMQILPDSYFNNKKNIFNVYFVKYAWGWTFILLLPFILISHYYMKRDRKLVLQRLCSLVVGTTIWYLCTSLFFYIEDVTGNCYESESKEILKSEHASRVECKKHGLVWFGYDISGHSFLLSYSALIILEETAIMSDLKKMNPKPVDWAKSLINVFYIALNVLVLIWVCMFFFTSVYFHTISHKMFGTAFGILAWYVTYQLWYQAQFSPGIPPKIQRTNLN</sequence>
<evidence type="ECO:0000256" key="3">
    <source>
        <dbReference type="ARBA" id="ARBA00022801"/>
    </source>
</evidence>
<dbReference type="Ensembl" id="ENSECRT00000011212.1">
    <property type="protein sequence ID" value="ENSECRP00000011033.1"/>
    <property type="gene ID" value="ENSECRG00000007338.1"/>
</dbReference>
<reference evidence="9" key="3">
    <citation type="submission" date="2025-09" db="UniProtKB">
        <authorList>
            <consortium name="Ensembl"/>
        </authorList>
    </citation>
    <scope>IDENTIFICATION</scope>
</reference>
<dbReference type="PANTHER" id="PTHR23129:SF1">
    <property type="entry name" value="ACYL-COENZYME A DIPHOSPHATASE FITM2"/>
    <property type="match status" value="1"/>
</dbReference>
<reference evidence="9" key="1">
    <citation type="submission" date="2021-06" db="EMBL/GenBank/DDBJ databases">
        <authorList>
            <consortium name="Wellcome Sanger Institute Data Sharing"/>
        </authorList>
    </citation>
    <scope>NUCLEOTIDE SEQUENCE [LARGE SCALE GENOMIC DNA]</scope>
</reference>
<reference evidence="9" key="2">
    <citation type="submission" date="2025-08" db="UniProtKB">
        <authorList>
            <consortium name="Ensembl"/>
        </authorList>
    </citation>
    <scope>IDENTIFICATION</scope>
</reference>
<dbReference type="GO" id="GO:0019915">
    <property type="term" value="P:lipid storage"/>
    <property type="evidence" value="ECO:0007669"/>
    <property type="project" value="InterPro"/>
</dbReference>
<evidence type="ECO:0000256" key="8">
    <source>
        <dbReference type="SAM" id="Phobius"/>
    </source>
</evidence>